<feature type="compositionally biased region" description="Low complexity" evidence="2">
    <location>
        <begin position="221"/>
        <end position="239"/>
    </location>
</feature>
<protein>
    <recommendedName>
        <fullName evidence="3">Fe2OG dioxygenase domain-containing protein</fullName>
    </recommendedName>
</protein>
<name>A0AAV1IFH3_9CHLO</name>
<feature type="region of interest" description="Disordered" evidence="2">
    <location>
        <begin position="162"/>
        <end position="253"/>
    </location>
</feature>
<evidence type="ECO:0000313" key="5">
    <source>
        <dbReference type="Proteomes" id="UP001314263"/>
    </source>
</evidence>
<dbReference type="InterPro" id="IPR044862">
    <property type="entry name" value="Pro_4_hyd_alph_FE2OG_OXY"/>
</dbReference>
<gene>
    <name evidence="4" type="ORF">CVIRNUC_009291</name>
</gene>
<sequence length="460" mass="49683">MLTAGQSIGGMVSTAASDEGCPEGFAFQLLSTHDSTWTPDEAKVTLNTRLDARLVPSPASPSDVRLAYSHVVVLDSFFGEAEREALLSQLTERDWDHAQGPPAAKWERETADTHLASRTWGLRDHMLRQLAEEPSQAMLEVNTRLSRLYPECDIALMPAEHMQSTRLHRQPSSKAAMQATQNVKRAEHLQSTSLDNQPSSKPLETADEHTSAPCGEGRQMASNTAAAAAAWPQADSAAAEPGSGAHVRQAGRVQEAQQVQQACDVSRSAVSDEGAAAHDKAAYCAAFVGNAPVHGDSFCYHVDADPAGLPPSRWTDAFGDYVNGEPGQPLLASLLLYLDDQWPRDWGAETLFLDDEAGVGLVVRPKRGRAVLMDQDILHRVSAPSAAAGGRPRYSLVWKLAFLPRSPTQRCCLARPEWGVPTSMGSAARVEQVKQSLTRKRARQEEGNEATPEGVLAPTS</sequence>
<dbReference type="PANTHER" id="PTHR35169:SF1">
    <property type="entry name" value="PROLYL 4-HYDROXYLASE ALPHA SUBUNIT FE(2+) 2OG DIOXYGENASE DOMAIN-CONTAINING PROTEIN"/>
    <property type="match status" value="1"/>
</dbReference>
<feature type="region of interest" description="Disordered" evidence="2">
    <location>
        <begin position="424"/>
        <end position="460"/>
    </location>
</feature>
<keyword evidence="1" id="KW-0408">Iron</keyword>
<dbReference type="PROSITE" id="PS51471">
    <property type="entry name" value="FE2OG_OXY"/>
    <property type="match status" value="1"/>
</dbReference>
<keyword evidence="1" id="KW-0560">Oxidoreductase</keyword>
<proteinExistence type="inferred from homology"/>
<dbReference type="InterPro" id="IPR005123">
    <property type="entry name" value="Oxoglu/Fe-dep_dioxygenase_dom"/>
</dbReference>
<evidence type="ECO:0000256" key="2">
    <source>
        <dbReference type="SAM" id="MobiDB-lite"/>
    </source>
</evidence>
<reference evidence="4 5" key="1">
    <citation type="submission" date="2023-10" db="EMBL/GenBank/DDBJ databases">
        <authorList>
            <person name="Maclean D."/>
            <person name="Macfadyen A."/>
        </authorList>
    </citation>
    <scope>NUCLEOTIDE SEQUENCE [LARGE SCALE GENOMIC DNA]</scope>
</reference>
<keyword evidence="5" id="KW-1185">Reference proteome</keyword>
<dbReference type="AlphaFoldDB" id="A0AAV1IFH3"/>
<evidence type="ECO:0000256" key="1">
    <source>
        <dbReference type="RuleBase" id="RU003682"/>
    </source>
</evidence>
<dbReference type="Pfam" id="PF13640">
    <property type="entry name" value="2OG-FeII_Oxy_3"/>
    <property type="match status" value="1"/>
</dbReference>
<accession>A0AAV1IFH3</accession>
<feature type="compositionally biased region" description="Polar residues" evidence="2">
    <location>
        <begin position="172"/>
        <end position="202"/>
    </location>
</feature>
<dbReference type="Proteomes" id="UP001314263">
    <property type="component" value="Unassembled WGS sequence"/>
</dbReference>
<evidence type="ECO:0000313" key="4">
    <source>
        <dbReference type="EMBL" id="CAK0786078.1"/>
    </source>
</evidence>
<dbReference type="GO" id="GO:0016491">
    <property type="term" value="F:oxidoreductase activity"/>
    <property type="evidence" value="ECO:0007669"/>
    <property type="project" value="UniProtKB-KW"/>
</dbReference>
<feature type="domain" description="Fe2OG dioxygenase" evidence="3">
    <location>
        <begin position="280"/>
        <end position="406"/>
    </location>
</feature>
<comment type="caution">
    <text evidence="4">The sequence shown here is derived from an EMBL/GenBank/DDBJ whole genome shotgun (WGS) entry which is preliminary data.</text>
</comment>
<organism evidence="4 5">
    <name type="scientific">Coccomyxa viridis</name>
    <dbReference type="NCBI Taxonomy" id="1274662"/>
    <lineage>
        <taxon>Eukaryota</taxon>
        <taxon>Viridiplantae</taxon>
        <taxon>Chlorophyta</taxon>
        <taxon>core chlorophytes</taxon>
        <taxon>Trebouxiophyceae</taxon>
        <taxon>Trebouxiophyceae incertae sedis</taxon>
        <taxon>Coccomyxaceae</taxon>
        <taxon>Coccomyxa</taxon>
    </lineage>
</organism>
<dbReference type="PANTHER" id="PTHR35169">
    <property type="entry name" value="FE2OG DIOXYGENASE DOMAIN-CONTAINING PROTEIN"/>
    <property type="match status" value="1"/>
</dbReference>
<dbReference type="GO" id="GO:0046872">
    <property type="term" value="F:metal ion binding"/>
    <property type="evidence" value="ECO:0007669"/>
    <property type="project" value="UniProtKB-KW"/>
</dbReference>
<dbReference type="EMBL" id="CAUYUE010000013">
    <property type="protein sequence ID" value="CAK0786078.1"/>
    <property type="molecule type" value="Genomic_DNA"/>
</dbReference>
<evidence type="ECO:0000259" key="3">
    <source>
        <dbReference type="PROSITE" id="PS51471"/>
    </source>
</evidence>
<keyword evidence="1" id="KW-0479">Metal-binding</keyword>
<dbReference type="Gene3D" id="2.60.120.620">
    <property type="entry name" value="q2cbj1_9rhob like domain"/>
    <property type="match status" value="1"/>
</dbReference>
<comment type="similarity">
    <text evidence="1">Belongs to the iron/ascorbate-dependent oxidoreductase family.</text>
</comment>